<dbReference type="GO" id="GO:0003690">
    <property type="term" value="F:double-stranded DNA binding"/>
    <property type="evidence" value="ECO:0007669"/>
    <property type="project" value="TreeGrafter"/>
</dbReference>
<proteinExistence type="inferred from homology"/>
<evidence type="ECO:0000256" key="5">
    <source>
        <dbReference type="SAM" id="MobiDB-lite"/>
    </source>
</evidence>
<evidence type="ECO:0000313" key="7">
    <source>
        <dbReference type="EMBL" id="KAK1760940.1"/>
    </source>
</evidence>
<evidence type="ECO:0000259" key="6">
    <source>
        <dbReference type="SMART" id="SM01253"/>
    </source>
</evidence>
<dbReference type="InterPro" id="IPR036236">
    <property type="entry name" value="Znf_C2H2_sf"/>
</dbReference>
<protein>
    <submittedName>
        <fullName evidence="7">Domain of Kin17 curved DNA-binding protein-domain-containing protein</fullName>
    </submittedName>
</protein>
<feature type="region of interest" description="Disordered" evidence="5">
    <location>
        <begin position="177"/>
        <end position="298"/>
    </location>
</feature>
<reference evidence="7" key="1">
    <citation type="submission" date="2023-06" db="EMBL/GenBank/DDBJ databases">
        <title>Genome-scale phylogeny and comparative genomics of the fungal order Sordariales.</title>
        <authorList>
            <consortium name="Lawrence Berkeley National Laboratory"/>
            <person name="Hensen N."/>
            <person name="Bonometti L."/>
            <person name="Westerberg I."/>
            <person name="Brannstrom I.O."/>
            <person name="Guillou S."/>
            <person name="Cros-Aarteil S."/>
            <person name="Calhoun S."/>
            <person name="Haridas S."/>
            <person name="Kuo A."/>
            <person name="Mondo S."/>
            <person name="Pangilinan J."/>
            <person name="Riley R."/>
            <person name="Labutti K."/>
            <person name="Andreopoulos B."/>
            <person name="Lipzen A."/>
            <person name="Chen C."/>
            <person name="Yanf M."/>
            <person name="Daum C."/>
            <person name="Ng V."/>
            <person name="Clum A."/>
            <person name="Steindorff A."/>
            <person name="Ohm R."/>
            <person name="Martin F."/>
            <person name="Silar P."/>
            <person name="Natvig D."/>
            <person name="Lalanne C."/>
            <person name="Gautier V."/>
            <person name="Ament-Velasquez S.L."/>
            <person name="Kruys A."/>
            <person name="Hutchinson M.I."/>
            <person name="Powell A.J."/>
            <person name="Barry K."/>
            <person name="Miller A.N."/>
            <person name="Grigoriev I.V."/>
            <person name="Debuchy R."/>
            <person name="Gladieux P."/>
            <person name="Thoren M.H."/>
            <person name="Johannesson H."/>
        </authorList>
    </citation>
    <scope>NUCLEOTIDE SEQUENCE</scope>
    <source>
        <strain evidence="7">PSN4</strain>
    </source>
</reference>
<dbReference type="EMBL" id="MU839827">
    <property type="protein sequence ID" value="KAK1760940.1"/>
    <property type="molecule type" value="Genomic_DNA"/>
</dbReference>
<dbReference type="GO" id="GO:0008270">
    <property type="term" value="F:zinc ion binding"/>
    <property type="evidence" value="ECO:0007669"/>
    <property type="project" value="UniProtKB-KW"/>
</dbReference>
<dbReference type="Gene3D" id="3.30.160.60">
    <property type="entry name" value="Classic Zinc Finger"/>
    <property type="match status" value="1"/>
</dbReference>
<keyword evidence="4" id="KW-0862">Zinc</keyword>
<dbReference type="Pfam" id="PF10357">
    <property type="entry name" value="WH_KIN17"/>
    <property type="match status" value="1"/>
</dbReference>
<feature type="compositionally biased region" description="Low complexity" evidence="5">
    <location>
        <begin position="218"/>
        <end position="236"/>
    </location>
</feature>
<dbReference type="GO" id="GO:0006260">
    <property type="term" value="P:DNA replication"/>
    <property type="evidence" value="ECO:0007669"/>
    <property type="project" value="TreeGrafter"/>
</dbReference>
<comment type="similarity">
    <text evidence="1">Belongs to the KIN17 family.</text>
</comment>
<gene>
    <name evidence="7" type="ORF">QBC47DRAFT_368654</name>
</gene>
<evidence type="ECO:0000256" key="1">
    <source>
        <dbReference type="ARBA" id="ARBA00008517"/>
    </source>
</evidence>
<feature type="domain" description="DNA/RNA-binding protein Kin17 WH-like" evidence="6">
    <location>
        <begin position="52"/>
        <end position="178"/>
    </location>
</feature>
<dbReference type="GO" id="GO:0006974">
    <property type="term" value="P:DNA damage response"/>
    <property type="evidence" value="ECO:0007669"/>
    <property type="project" value="TreeGrafter"/>
</dbReference>
<feature type="compositionally biased region" description="Basic and acidic residues" evidence="5">
    <location>
        <begin position="199"/>
        <end position="213"/>
    </location>
</feature>
<keyword evidence="8" id="KW-1185">Reference proteome</keyword>
<dbReference type="SMART" id="SM01253">
    <property type="entry name" value="Kin17_mid"/>
    <property type="match status" value="1"/>
</dbReference>
<keyword evidence="7" id="KW-0238">DNA-binding</keyword>
<dbReference type="Proteomes" id="UP001239445">
    <property type="component" value="Unassembled WGS sequence"/>
</dbReference>
<keyword evidence="2" id="KW-0479">Metal-binding</keyword>
<dbReference type="InterPro" id="IPR056767">
    <property type="entry name" value="C2H2-Znf_KIN17"/>
</dbReference>
<name>A0AAJ0BMD6_9PEZI</name>
<evidence type="ECO:0000256" key="2">
    <source>
        <dbReference type="ARBA" id="ARBA00022723"/>
    </source>
</evidence>
<evidence type="ECO:0000313" key="8">
    <source>
        <dbReference type="Proteomes" id="UP001239445"/>
    </source>
</evidence>
<accession>A0AAJ0BMD6</accession>
<comment type="caution">
    <text evidence="7">The sequence shown here is derived from an EMBL/GenBank/DDBJ whole genome shotgun (WGS) entry which is preliminary data.</text>
</comment>
<dbReference type="PANTHER" id="PTHR12805:SF0">
    <property type="entry name" value="DNA_RNA-BINDING PROTEIN KIN17"/>
    <property type="match status" value="1"/>
</dbReference>
<dbReference type="Gene3D" id="1.10.10.2030">
    <property type="entry name" value="DNA/RNA-binding protein Kin17, conserved domain"/>
    <property type="match status" value="1"/>
</dbReference>
<evidence type="ECO:0000256" key="3">
    <source>
        <dbReference type="ARBA" id="ARBA00022771"/>
    </source>
</evidence>
<evidence type="ECO:0000256" key="4">
    <source>
        <dbReference type="ARBA" id="ARBA00022833"/>
    </source>
</evidence>
<dbReference type="FunFam" id="1.10.10.2030:FF:000001">
    <property type="entry name" value="DNA/RNA-binding protein KIN17, putative"/>
    <property type="match status" value="1"/>
</dbReference>
<organism evidence="7 8">
    <name type="scientific">Echria macrotheca</name>
    <dbReference type="NCBI Taxonomy" id="438768"/>
    <lineage>
        <taxon>Eukaryota</taxon>
        <taxon>Fungi</taxon>
        <taxon>Dikarya</taxon>
        <taxon>Ascomycota</taxon>
        <taxon>Pezizomycotina</taxon>
        <taxon>Sordariomycetes</taxon>
        <taxon>Sordariomycetidae</taxon>
        <taxon>Sordariales</taxon>
        <taxon>Schizotheciaceae</taxon>
        <taxon>Echria</taxon>
    </lineage>
</organism>
<dbReference type="PANTHER" id="PTHR12805">
    <property type="entry name" value="KIN17 KIN, ANTIGENIC DETERMINANT OF RECA PROTEIN HOMOLOG"/>
    <property type="match status" value="1"/>
</dbReference>
<feature type="compositionally biased region" description="Basic and acidic residues" evidence="5">
    <location>
        <begin position="177"/>
        <end position="186"/>
    </location>
</feature>
<keyword evidence="3" id="KW-0863">Zinc-finger</keyword>
<dbReference type="InterPro" id="IPR019447">
    <property type="entry name" value="DNA/RNA-bd_Kin17_WH-like_dom"/>
</dbReference>
<dbReference type="GO" id="GO:0005634">
    <property type="term" value="C:nucleus"/>
    <property type="evidence" value="ECO:0007669"/>
    <property type="project" value="TreeGrafter"/>
</dbReference>
<dbReference type="AlphaFoldDB" id="A0AAJ0BMD6"/>
<dbReference type="Pfam" id="PF25095">
    <property type="entry name" value="C2H2-zf_KIN17"/>
    <property type="match status" value="1"/>
</dbReference>
<feature type="compositionally biased region" description="Low complexity" evidence="5">
    <location>
        <begin position="255"/>
        <end position="267"/>
    </location>
</feature>
<dbReference type="SUPFAM" id="SSF57667">
    <property type="entry name" value="beta-beta-alpha zinc fingers"/>
    <property type="match status" value="1"/>
</dbReference>
<sequence>MPRAEVGSIKHLSNQMKSKGLTRLRWYCQICERATRDENAFKMHCQSESHTRRALEVGRDFKGAQEGFSREFERNFVQLLRTAHGEKEIHANRFYQEVIADKTHVHLNATKWHSLTEFVKHLGRSGIVRAEEKEDGIFIAYIDSSPETLARRESARKKELQDKGDEEREQAMLREQIKRAQRDAEARGISLEEMEEEEQKARELHREEGEKIKLSFGSAKAASAKETTTSSKASESPPVEGSPNEVEAAKGDKPASGSSSESPANAESSEKGDAKPDGAATTKPVSLKFGAKPQPKNVFKNAFAGSSKKVMAALPKKMSEAERIMKEEIERKRAREAGGGPPNKKMRFQI</sequence>
<feature type="region of interest" description="Disordered" evidence="5">
    <location>
        <begin position="331"/>
        <end position="350"/>
    </location>
</feature>
<dbReference type="InterPro" id="IPR038254">
    <property type="entry name" value="KIN17_WH-like_sf"/>
</dbReference>
<dbReference type="InterPro" id="IPR037321">
    <property type="entry name" value="KIN17-like"/>
</dbReference>